<keyword evidence="1" id="KW-0175">Coiled coil</keyword>
<accession>A0A9X0A642</accession>
<feature type="coiled-coil region" evidence="1">
    <location>
        <begin position="2"/>
        <end position="122"/>
    </location>
</feature>
<name>A0A9X0A642_9CNID</name>
<reference evidence="2" key="1">
    <citation type="submission" date="2023-01" db="EMBL/GenBank/DDBJ databases">
        <title>Genome assembly of the deep-sea coral Lophelia pertusa.</title>
        <authorList>
            <person name="Herrera S."/>
            <person name="Cordes E."/>
        </authorList>
    </citation>
    <scope>NUCLEOTIDE SEQUENCE</scope>
    <source>
        <strain evidence="2">USNM1676648</strain>
        <tissue evidence="2">Polyp</tissue>
    </source>
</reference>
<sequence>MNASLQLNVEKLQERLDMLDNTSESCFSQRISELQSQLAASEDELKTEAGENKLMKDEIEKSKETETKLQAMNASLQLNVEKLQERLDMLDNTSESCFSQRISELQSQLAASEDELKTEAGETDKLMKMKLRNLKVRRLNK</sequence>
<evidence type="ECO:0000256" key="1">
    <source>
        <dbReference type="SAM" id="Coils"/>
    </source>
</evidence>
<organism evidence="2 3">
    <name type="scientific">Desmophyllum pertusum</name>
    <dbReference type="NCBI Taxonomy" id="174260"/>
    <lineage>
        <taxon>Eukaryota</taxon>
        <taxon>Metazoa</taxon>
        <taxon>Cnidaria</taxon>
        <taxon>Anthozoa</taxon>
        <taxon>Hexacorallia</taxon>
        <taxon>Scleractinia</taxon>
        <taxon>Caryophylliina</taxon>
        <taxon>Caryophylliidae</taxon>
        <taxon>Desmophyllum</taxon>
    </lineage>
</organism>
<dbReference type="AlphaFoldDB" id="A0A9X0A642"/>
<dbReference type="SUPFAM" id="SSF58113">
    <property type="entry name" value="Apolipoprotein A-I"/>
    <property type="match status" value="1"/>
</dbReference>
<keyword evidence="3" id="KW-1185">Reference proteome</keyword>
<protein>
    <submittedName>
        <fullName evidence="2">Uncharacterized protein</fullName>
    </submittedName>
</protein>
<dbReference type="EMBL" id="MU825397">
    <property type="protein sequence ID" value="KAJ7394098.1"/>
    <property type="molecule type" value="Genomic_DNA"/>
</dbReference>
<proteinExistence type="predicted"/>
<comment type="caution">
    <text evidence="2">The sequence shown here is derived from an EMBL/GenBank/DDBJ whole genome shotgun (WGS) entry which is preliminary data.</text>
</comment>
<evidence type="ECO:0000313" key="2">
    <source>
        <dbReference type="EMBL" id="KAJ7394098.1"/>
    </source>
</evidence>
<dbReference type="Proteomes" id="UP001163046">
    <property type="component" value="Unassembled WGS sequence"/>
</dbReference>
<gene>
    <name evidence="2" type="ORF">OS493_003774</name>
</gene>
<evidence type="ECO:0000313" key="3">
    <source>
        <dbReference type="Proteomes" id="UP001163046"/>
    </source>
</evidence>